<evidence type="ECO:0000313" key="2">
    <source>
        <dbReference type="Proteomes" id="UP000029120"/>
    </source>
</evidence>
<sequence>MEHQHVTERFQSEPDRLVGGAAAIGRTEQAPTNHVETDVVFMTSGLCPDVPLSLCSKPDVPMFCEVVTRLVVADDIRTLGDATRPEGPDYLRSSIIATKPTSNDDPRTFLVTPPLTRTHEVASGFVCLDVNNDPKRSSSSALMRLAQDKDSTSFVIGGDGLVLSGLAGTTGVQSEVLENLSFLDDKDLELPSSSSSFDSRASSVESDDEDLLVEVEQTKKAKRKQKVKVRLDPPRILIQMTIRFRLKLDIRVENLP</sequence>
<name>A0A087G3X9_ARAAL</name>
<reference evidence="2" key="1">
    <citation type="journal article" date="2015" name="Nat. Plants">
        <title>Genome expansion of Arabis alpina linked with retrotransposition and reduced symmetric DNA methylation.</title>
        <authorList>
            <person name="Willing E.M."/>
            <person name="Rawat V."/>
            <person name="Mandakova T."/>
            <person name="Maumus F."/>
            <person name="James G.V."/>
            <person name="Nordstroem K.J."/>
            <person name="Becker C."/>
            <person name="Warthmann N."/>
            <person name="Chica C."/>
            <person name="Szarzynska B."/>
            <person name="Zytnicki M."/>
            <person name="Albani M.C."/>
            <person name="Kiefer C."/>
            <person name="Bergonzi S."/>
            <person name="Castaings L."/>
            <person name="Mateos J.L."/>
            <person name="Berns M.C."/>
            <person name="Bujdoso N."/>
            <person name="Piofczyk T."/>
            <person name="de Lorenzo L."/>
            <person name="Barrero-Sicilia C."/>
            <person name="Mateos I."/>
            <person name="Piednoel M."/>
            <person name="Hagmann J."/>
            <person name="Chen-Min-Tao R."/>
            <person name="Iglesias-Fernandez R."/>
            <person name="Schuster S.C."/>
            <person name="Alonso-Blanco C."/>
            <person name="Roudier F."/>
            <person name="Carbonero P."/>
            <person name="Paz-Ares J."/>
            <person name="Davis S.J."/>
            <person name="Pecinka A."/>
            <person name="Quesneville H."/>
            <person name="Colot V."/>
            <person name="Lysak M.A."/>
            <person name="Weigel D."/>
            <person name="Coupland G."/>
            <person name="Schneeberger K."/>
        </authorList>
    </citation>
    <scope>NUCLEOTIDE SEQUENCE [LARGE SCALE GENOMIC DNA]</scope>
    <source>
        <strain evidence="2">cv. Pajares</strain>
    </source>
</reference>
<dbReference type="Gramene" id="KFK24581">
    <property type="protein sequence ID" value="KFK24581"/>
    <property type="gene ID" value="AALP_AAs39296U000100"/>
</dbReference>
<protein>
    <submittedName>
        <fullName evidence="1">Uncharacterized protein</fullName>
    </submittedName>
</protein>
<keyword evidence="2" id="KW-1185">Reference proteome</keyword>
<organism evidence="1 2">
    <name type="scientific">Arabis alpina</name>
    <name type="common">Alpine rock-cress</name>
    <dbReference type="NCBI Taxonomy" id="50452"/>
    <lineage>
        <taxon>Eukaryota</taxon>
        <taxon>Viridiplantae</taxon>
        <taxon>Streptophyta</taxon>
        <taxon>Embryophyta</taxon>
        <taxon>Tracheophyta</taxon>
        <taxon>Spermatophyta</taxon>
        <taxon>Magnoliopsida</taxon>
        <taxon>eudicotyledons</taxon>
        <taxon>Gunneridae</taxon>
        <taxon>Pentapetalae</taxon>
        <taxon>rosids</taxon>
        <taxon>malvids</taxon>
        <taxon>Brassicales</taxon>
        <taxon>Brassicaceae</taxon>
        <taxon>Arabideae</taxon>
        <taxon>Arabis</taxon>
    </lineage>
</organism>
<gene>
    <name evidence="1" type="ORF">AALP_AAs39296U000100</name>
</gene>
<dbReference type="AlphaFoldDB" id="A0A087G3X9"/>
<evidence type="ECO:0000313" key="1">
    <source>
        <dbReference type="EMBL" id="KFK24581.1"/>
    </source>
</evidence>
<dbReference type="Proteomes" id="UP000029120">
    <property type="component" value="Unassembled WGS sequence"/>
</dbReference>
<accession>A0A087G3X9</accession>
<dbReference type="EMBL" id="KL967402">
    <property type="protein sequence ID" value="KFK24581.1"/>
    <property type="molecule type" value="Genomic_DNA"/>
</dbReference>
<proteinExistence type="predicted"/>